<evidence type="ECO:0000259" key="3">
    <source>
        <dbReference type="PROSITE" id="PS50404"/>
    </source>
</evidence>
<evidence type="ECO:0000313" key="5">
    <source>
        <dbReference type="EMBL" id="HGW93111.1"/>
    </source>
</evidence>
<dbReference type="CDD" id="cd03206">
    <property type="entry name" value="GST_C_7"/>
    <property type="match status" value="1"/>
</dbReference>
<organism evidence="5">
    <name type="scientific">Oscillatoriales cyanobacterium SpSt-402</name>
    <dbReference type="NCBI Taxonomy" id="2282168"/>
    <lineage>
        <taxon>Bacteria</taxon>
        <taxon>Bacillati</taxon>
        <taxon>Cyanobacteriota</taxon>
        <taxon>Cyanophyceae</taxon>
        <taxon>Oscillatoriophycideae</taxon>
        <taxon>Oscillatoriales</taxon>
    </lineage>
</organism>
<dbReference type="AlphaFoldDB" id="A0A832M4B3"/>
<evidence type="ECO:0000256" key="2">
    <source>
        <dbReference type="ARBA" id="ARBA00022679"/>
    </source>
</evidence>
<evidence type="ECO:0000259" key="4">
    <source>
        <dbReference type="PROSITE" id="PS50405"/>
    </source>
</evidence>
<dbReference type="Gene3D" id="1.20.1050.10">
    <property type="match status" value="1"/>
</dbReference>
<comment type="caution">
    <text evidence="5">The sequence shown here is derived from an EMBL/GenBank/DDBJ whole genome shotgun (WGS) entry which is preliminary data.</text>
</comment>
<gene>
    <name evidence="5" type="ORF">ENR47_02325</name>
</gene>
<dbReference type="InterPro" id="IPR036249">
    <property type="entry name" value="Thioredoxin-like_sf"/>
</dbReference>
<dbReference type="PROSITE" id="PS50404">
    <property type="entry name" value="GST_NTER"/>
    <property type="match status" value="1"/>
</dbReference>
<dbReference type="SFLD" id="SFLDG00358">
    <property type="entry name" value="Main_(cytGST)"/>
    <property type="match status" value="1"/>
</dbReference>
<feature type="domain" description="GST C-terminal" evidence="4">
    <location>
        <begin position="86"/>
        <end position="205"/>
    </location>
</feature>
<proteinExistence type="inferred from homology"/>
<dbReference type="InterPro" id="IPR040079">
    <property type="entry name" value="Glutathione_S-Trfase"/>
</dbReference>
<dbReference type="SUPFAM" id="SSF47616">
    <property type="entry name" value="GST C-terminal domain-like"/>
    <property type="match status" value="1"/>
</dbReference>
<dbReference type="SUPFAM" id="SSF52833">
    <property type="entry name" value="Thioredoxin-like"/>
    <property type="match status" value="1"/>
</dbReference>
<dbReference type="Pfam" id="PF02798">
    <property type="entry name" value="GST_N"/>
    <property type="match status" value="1"/>
</dbReference>
<comment type="similarity">
    <text evidence="1">Belongs to the GST superfamily.</text>
</comment>
<dbReference type="SFLD" id="SFLDS00019">
    <property type="entry name" value="Glutathione_Transferase_(cytos"/>
    <property type="match status" value="1"/>
</dbReference>
<feature type="domain" description="GST N-terminal" evidence="3">
    <location>
        <begin position="1"/>
        <end position="81"/>
    </location>
</feature>
<reference evidence="5" key="1">
    <citation type="journal article" date="2020" name="mSystems">
        <title>Genome- and Community-Level Interaction Insights into Carbon Utilization and Element Cycling Functions of Hydrothermarchaeota in Hydrothermal Sediment.</title>
        <authorList>
            <person name="Zhou Z."/>
            <person name="Liu Y."/>
            <person name="Xu W."/>
            <person name="Pan J."/>
            <person name="Luo Z.H."/>
            <person name="Li M."/>
        </authorList>
    </citation>
    <scope>NUCLEOTIDE SEQUENCE [LARGE SCALE GENOMIC DNA]</scope>
    <source>
        <strain evidence="5">SpSt-402</strain>
    </source>
</reference>
<keyword evidence="2 5" id="KW-0808">Transferase</keyword>
<dbReference type="InterPro" id="IPR036282">
    <property type="entry name" value="Glutathione-S-Trfase_C_sf"/>
</dbReference>
<dbReference type="InterPro" id="IPR004045">
    <property type="entry name" value="Glutathione_S-Trfase_N"/>
</dbReference>
<dbReference type="EMBL" id="DSRD01000155">
    <property type="protein sequence ID" value="HGW93111.1"/>
    <property type="molecule type" value="Genomic_DNA"/>
</dbReference>
<sequence>MIKLYGHEMSGNSYKVRLLLELLNLDYEWIKVDLMKGEHKSSEYLALNPFGQVPLLVDGDVTLADAQALLVYLARQYGGEQWLPTDALPLAQVVRWLSTTAGEIRQGPENTRLYYLFGATSINIERAHQKAEYILTQLNQHLSDRQWLEFDCPTIADIAVFPYVALAGDGKIELDAYPNVLAWIDRVKHLPGFITMTGIPAPVAG</sequence>
<dbReference type="Gene3D" id="3.40.30.10">
    <property type="entry name" value="Glutaredoxin"/>
    <property type="match status" value="1"/>
</dbReference>
<dbReference type="GO" id="GO:0016740">
    <property type="term" value="F:transferase activity"/>
    <property type="evidence" value="ECO:0007669"/>
    <property type="project" value="UniProtKB-KW"/>
</dbReference>
<dbReference type="SFLD" id="SFLDG01151">
    <property type="entry name" value="Main.2:_Nu-like"/>
    <property type="match status" value="1"/>
</dbReference>
<dbReference type="CDD" id="cd03056">
    <property type="entry name" value="GST_N_4"/>
    <property type="match status" value="1"/>
</dbReference>
<dbReference type="InterPro" id="IPR010987">
    <property type="entry name" value="Glutathione-S-Trfase_C-like"/>
</dbReference>
<dbReference type="Pfam" id="PF13410">
    <property type="entry name" value="GST_C_2"/>
    <property type="match status" value="1"/>
</dbReference>
<evidence type="ECO:0000256" key="1">
    <source>
        <dbReference type="ARBA" id="ARBA00007409"/>
    </source>
</evidence>
<dbReference type="FunFam" id="3.40.30.10:FF:000039">
    <property type="entry name" value="Glutathione S-transferase domain"/>
    <property type="match status" value="1"/>
</dbReference>
<name>A0A832M4B3_9CYAN</name>
<protein>
    <submittedName>
        <fullName evidence="5">Glutathione S-transferase</fullName>
    </submittedName>
</protein>
<accession>A0A832M4B3</accession>
<dbReference type="PANTHER" id="PTHR44051">
    <property type="entry name" value="GLUTATHIONE S-TRANSFERASE-RELATED"/>
    <property type="match status" value="1"/>
</dbReference>
<dbReference type="PANTHER" id="PTHR44051:SF2">
    <property type="entry name" value="HYPOTHETICAL GLUTATHIONE S-TRANSFERASE LIKE PROTEIN"/>
    <property type="match status" value="1"/>
</dbReference>
<dbReference type="PROSITE" id="PS50405">
    <property type="entry name" value="GST_CTER"/>
    <property type="match status" value="1"/>
</dbReference>